<feature type="domain" description="DUF6194" evidence="1">
    <location>
        <begin position="1"/>
        <end position="144"/>
    </location>
</feature>
<dbReference type="Proteomes" id="UP001429745">
    <property type="component" value="Unassembled WGS sequence"/>
</dbReference>
<dbReference type="Pfam" id="PF19694">
    <property type="entry name" value="DUF6194"/>
    <property type="match status" value="1"/>
</dbReference>
<reference evidence="2 3" key="1">
    <citation type="submission" date="2020-04" db="EMBL/GenBank/DDBJ databases">
        <title>CFH 90308 Microbacterium sp.</title>
        <authorList>
            <person name="Nie G."/>
            <person name="Ming H."/>
            <person name="Xia T."/>
        </authorList>
    </citation>
    <scope>NUCLEOTIDE SEQUENCE [LARGE SCALE GENOMIC DNA]</scope>
    <source>
        <strain evidence="2 3">CFH 90308</strain>
    </source>
</reference>
<evidence type="ECO:0000313" key="3">
    <source>
        <dbReference type="Proteomes" id="UP001429745"/>
    </source>
</evidence>
<sequence length="151" mass="16289">MEYQEIVDAVRSLEGALVVVPDESGPYPQLAWGDAFFYYAPDGVMPERTQPYGTIITKDYPDDETSELGTPGRFRVNIHVGRELAAKTIDPEAAPAQTDAFFAHPLYGAAGWVSVVNPAGGTGAAVISLLRTAHEEARARSVRRGRQGAVE</sequence>
<evidence type="ECO:0000259" key="1">
    <source>
        <dbReference type="Pfam" id="PF19694"/>
    </source>
</evidence>
<protein>
    <recommendedName>
        <fullName evidence="1">DUF6194 domain-containing protein</fullName>
    </recommendedName>
</protein>
<dbReference type="RefSeq" id="WP_168910792.1">
    <property type="nucleotide sequence ID" value="NZ_JABACI010000001.1"/>
</dbReference>
<accession>A0ABX1K5Y6</accession>
<name>A0ABX1K5Y6_9MICO</name>
<proteinExistence type="predicted"/>
<dbReference type="EMBL" id="JABACI010000001">
    <property type="protein sequence ID" value="NLP82264.1"/>
    <property type="molecule type" value="Genomic_DNA"/>
</dbReference>
<dbReference type="InterPro" id="IPR045676">
    <property type="entry name" value="DUF6194"/>
</dbReference>
<comment type="caution">
    <text evidence="2">The sequence shown here is derived from an EMBL/GenBank/DDBJ whole genome shotgun (WGS) entry which is preliminary data.</text>
</comment>
<evidence type="ECO:0000313" key="2">
    <source>
        <dbReference type="EMBL" id="NLP82264.1"/>
    </source>
</evidence>
<keyword evidence="3" id="KW-1185">Reference proteome</keyword>
<organism evidence="2 3">
    <name type="scientific">Microbacterium salsuginis</name>
    <dbReference type="NCBI Taxonomy" id="2722803"/>
    <lineage>
        <taxon>Bacteria</taxon>
        <taxon>Bacillati</taxon>
        <taxon>Actinomycetota</taxon>
        <taxon>Actinomycetes</taxon>
        <taxon>Micrococcales</taxon>
        <taxon>Microbacteriaceae</taxon>
        <taxon>Microbacterium</taxon>
    </lineage>
</organism>
<gene>
    <name evidence="2" type="ORF">HF576_00215</name>
</gene>